<dbReference type="PANTHER" id="PTHR48090">
    <property type="entry name" value="UNDECAPRENYL-PHOSPHATE 4-DEOXY-4-FORMAMIDO-L-ARABINOSE TRANSFERASE-RELATED"/>
    <property type="match status" value="1"/>
</dbReference>
<dbReference type="EMBL" id="QFXE01000001">
    <property type="protein sequence ID" value="RDH88506.1"/>
    <property type="molecule type" value="Genomic_DNA"/>
</dbReference>
<dbReference type="Proteomes" id="UP000254771">
    <property type="component" value="Unassembled WGS sequence"/>
</dbReference>
<dbReference type="InterPro" id="IPR029044">
    <property type="entry name" value="Nucleotide-diphossugar_trans"/>
</dbReference>
<dbReference type="GO" id="GO:0016740">
    <property type="term" value="F:transferase activity"/>
    <property type="evidence" value="ECO:0007669"/>
    <property type="project" value="UniProtKB-KW"/>
</dbReference>
<gene>
    <name evidence="2" type="ORF">DIZ78_00805</name>
</gene>
<sequence>MPIPVTVVIPAYNEAATIHDLAKRVLQHTPQLIVVDDGSSDGTAEQLADLPLTLIRHQENRGKAASLHDGMQAAVKQGAKCVITLDGDGQHVPEDIPKLYAIWEDNPKHLIIGARLQNREQAPNARRRANNFADFWISWAAGCRIHDSQSGLRLYPADAIQSVFVSHSRERGFVFESEYLIEAAKKGFGFSTVPVESRYPRQARASHFRPVADITRIVLMVAGKLIASGMYPMGLYRVLFRENNEPDRFPHEK</sequence>
<comment type="caution">
    <text evidence="2">The sequence shown here is derived from an EMBL/GenBank/DDBJ whole genome shotgun (WGS) entry which is preliminary data.</text>
</comment>
<reference evidence="2 3" key="1">
    <citation type="journal article" date="2018" name="ISME J.">
        <title>Endosymbiont genomes yield clues of tubeworm success.</title>
        <authorList>
            <person name="Li Y."/>
            <person name="Liles M.R."/>
            <person name="Halanych K.M."/>
        </authorList>
    </citation>
    <scope>NUCLEOTIDE SEQUENCE [LARGE SCALE GENOMIC DNA]</scope>
    <source>
        <strain evidence="2">A1462</strain>
    </source>
</reference>
<feature type="domain" description="Glycosyltransferase 2-like" evidence="1">
    <location>
        <begin position="6"/>
        <end position="130"/>
    </location>
</feature>
<dbReference type="SUPFAM" id="SSF53448">
    <property type="entry name" value="Nucleotide-diphospho-sugar transferases"/>
    <property type="match status" value="1"/>
</dbReference>
<dbReference type="Pfam" id="PF00535">
    <property type="entry name" value="Glycos_transf_2"/>
    <property type="match status" value="1"/>
</dbReference>
<dbReference type="AlphaFoldDB" id="A0A370DUI2"/>
<organism evidence="2 3">
    <name type="scientific">endosymbiont of Escarpia spicata</name>
    <dbReference type="NCBI Taxonomy" id="2200908"/>
    <lineage>
        <taxon>Bacteria</taxon>
        <taxon>Pseudomonadati</taxon>
        <taxon>Pseudomonadota</taxon>
        <taxon>Gammaproteobacteria</taxon>
        <taxon>sulfur-oxidizing symbionts</taxon>
    </lineage>
</organism>
<dbReference type="InterPro" id="IPR001173">
    <property type="entry name" value="Glyco_trans_2-like"/>
</dbReference>
<evidence type="ECO:0000313" key="3">
    <source>
        <dbReference type="Proteomes" id="UP000254771"/>
    </source>
</evidence>
<proteinExistence type="predicted"/>
<dbReference type="Gene3D" id="3.90.550.10">
    <property type="entry name" value="Spore Coat Polysaccharide Biosynthesis Protein SpsA, Chain A"/>
    <property type="match status" value="1"/>
</dbReference>
<protein>
    <submittedName>
        <fullName evidence="2">Glycosyltransferase family 2 protein</fullName>
    </submittedName>
</protein>
<dbReference type="CDD" id="cd04179">
    <property type="entry name" value="DPM_DPG-synthase_like"/>
    <property type="match status" value="1"/>
</dbReference>
<accession>A0A370DUI2</accession>
<evidence type="ECO:0000313" key="2">
    <source>
        <dbReference type="EMBL" id="RDH88506.1"/>
    </source>
</evidence>
<keyword evidence="3" id="KW-1185">Reference proteome</keyword>
<evidence type="ECO:0000259" key="1">
    <source>
        <dbReference type="Pfam" id="PF00535"/>
    </source>
</evidence>
<name>A0A370DUI2_9GAMM</name>
<dbReference type="InterPro" id="IPR050256">
    <property type="entry name" value="Glycosyltransferase_2"/>
</dbReference>